<dbReference type="eggNOG" id="COG3391">
    <property type="taxonomic scope" value="Bacteria"/>
</dbReference>
<dbReference type="AlphaFoldDB" id="A0A074LGU5"/>
<evidence type="ECO:0000256" key="1">
    <source>
        <dbReference type="SAM" id="SignalP"/>
    </source>
</evidence>
<dbReference type="RefSeq" id="WP_035076194.1">
    <property type="nucleotide sequence ID" value="NZ_JMIH01000023.1"/>
</dbReference>
<keyword evidence="2" id="KW-0547">Nucleotide-binding</keyword>
<feature type="signal peptide" evidence="1">
    <location>
        <begin position="1"/>
        <end position="21"/>
    </location>
</feature>
<dbReference type="EMBL" id="JMIH01000023">
    <property type="protein sequence ID" value="KEO73007.1"/>
    <property type="molecule type" value="Genomic_DNA"/>
</dbReference>
<evidence type="ECO:0000313" key="2">
    <source>
        <dbReference type="EMBL" id="KEO73007.1"/>
    </source>
</evidence>
<keyword evidence="3" id="KW-1185">Reference proteome</keyword>
<dbReference type="GO" id="GO:0005524">
    <property type="term" value="F:ATP binding"/>
    <property type="evidence" value="ECO:0007669"/>
    <property type="project" value="UniProtKB-KW"/>
</dbReference>
<name>A0A074LGU5_9BACT</name>
<comment type="caution">
    <text evidence="2">The sequence shown here is derived from an EMBL/GenBank/DDBJ whole genome shotgun (WGS) entry which is preliminary data.</text>
</comment>
<dbReference type="InterPro" id="IPR011042">
    <property type="entry name" value="6-blade_b-propeller_TolB-like"/>
</dbReference>
<dbReference type="SUPFAM" id="SSF63829">
    <property type="entry name" value="Calcium-dependent phosphotriesterase"/>
    <property type="match status" value="1"/>
</dbReference>
<reference evidence="2 3" key="1">
    <citation type="submission" date="2014-04" db="EMBL/GenBank/DDBJ databases">
        <title>Characterization and application of a salt tolerant electro-active bacterium.</title>
        <authorList>
            <person name="Yang L."/>
            <person name="Wei S."/>
            <person name="Tay Q.X.M."/>
        </authorList>
    </citation>
    <scope>NUCLEOTIDE SEQUENCE [LARGE SCALE GENOMIC DNA]</scope>
    <source>
        <strain evidence="2 3">LY1</strain>
    </source>
</reference>
<evidence type="ECO:0000313" key="3">
    <source>
        <dbReference type="Proteomes" id="UP000027821"/>
    </source>
</evidence>
<protein>
    <submittedName>
        <fullName evidence="2">ATP-binding protein</fullName>
    </submittedName>
</protein>
<accession>A0A074LGU5</accession>
<dbReference type="Gene3D" id="2.120.10.30">
    <property type="entry name" value="TolB, C-terminal domain"/>
    <property type="match status" value="1"/>
</dbReference>
<organism evidence="2 3">
    <name type="scientific">Anditalea andensis</name>
    <dbReference type="NCBI Taxonomy" id="1048983"/>
    <lineage>
        <taxon>Bacteria</taxon>
        <taxon>Pseudomonadati</taxon>
        <taxon>Bacteroidota</taxon>
        <taxon>Cytophagia</taxon>
        <taxon>Cytophagales</taxon>
        <taxon>Cytophagaceae</taxon>
        <taxon>Anditalea</taxon>
    </lineage>
</organism>
<proteinExistence type="predicted"/>
<dbReference type="Proteomes" id="UP000027821">
    <property type="component" value="Unassembled WGS sequence"/>
</dbReference>
<gene>
    <name evidence="2" type="ORF">EL17_15460</name>
</gene>
<feature type="chain" id="PRO_5001697738" evidence="1">
    <location>
        <begin position="22"/>
        <end position="289"/>
    </location>
</feature>
<keyword evidence="1" id="KW-0732">Signal</keyword>
<dbReference type="OrthoDB" id="7675395at2"/>
<dbReference type="STRING" id="1048983.EL17_15460"/>
<keyword evidence="2" id="KW-0067">ATP-binding</keyword>
<sequence length="289" mass="32462">MKITKLPVCLLTLILAFTHCSQKETQQFQTETQEGKPNLSFLWETEATLTTCESVLYDENTDQIFVSNIEGDGTEKDGIGSIAIIDKKGNIVSRNWVKGLNAPKGMAILDGSLFVTDIDELLEIDIATAEIKRRYPVQGAEFLNDAATDGQHIYFSDMRQGKIHKIENGEVVTVAEKQININGLQFNKQGEMYGLDAEGMKRYDHEGNFEIINATVTGGDGLEHIDGEKWLASRWQGEIYLIDGENEHKILDTKAEQSNTADIGYIKEDRILFVPTFQKNKVVAYKLTY</sequence>